<accession>A0NE27</accession>
<feature type="non-terminal residue" evidence="1">
    <location>
        <position position="1"/>
    </location>
</feature>
<evidence type="ECO:0000313" key="1">
    <source>
        <dbReference type="EMBL" id="EAU76699.1"/>
    </source>
</evidence>
<sequence length="59" mass="5895">KFGENGAKQSTAPCGVRREVVVGNGCVAAQYSAEVTISRISSVVGTAGVCECGGAFSDL</sequence>
<proteinExistence type="predicted"/>
<dbReference type="HOGENOM" id="CLU_2967639_0_0_1"/>
<reference evidence="1" key="5">
    <citation type="submission" date="2011-05" db="EMBL/GenBank/DDBJ databases">
        <authorList>
            <consortium name="VectorBase"/>
        </authorList>
    </citation>
    <scope>NUCLEOTIDE SEQUENCE</scope>
    <source>
        <strain evidence="1">PEST</strain>
    </source>
</reference>
<gene>
    <name evidence="1" type="ORF">AgaP_AGAP008610</name>
</gene>
<reference evidence="1" key="4">
    <citation type="journal article" date="2007" name="Genome Biol.">
        <title>Update of the Anopheles gambiae PEST genome assembly.</title>
        <authorList>
            <person name="Sharakhova M.V."/>
            <person name="Hammond M.P."/>
            <person name="Lobo N.F."/>
            <person name="Krzywinski J."/>
            <person name="Unger M.F."/>
            <person name="Hillenmeyer M.E."/>
            <person name="Bruggner R.V."/>
            <person name="Birney E."/>
            <person name="Collins F.H."/>
        </authorList>
    </citation>
    <scope>NUCLEOTIDE SEQUENCE</scope>
    <source>
        <strain evidence="1">PEST</strain>
    </source>
</reference>
<reference evidence="1" key="3">
    <citation type="journal article" date="2004" name="Trends Parasitol.">
        <title>The Anopheles gambiae genome: an update.</title>
        <authorList>
            <person name="Mongin E."/>
            <person name="Louis C."/>
            <person name="Holt R.A."/>
            <person name="Birney E."/>
            <person name="Collins F.H."/>
        </authorList>
    </citation>
    <scope>NUCLEOTIDE SEQUENCE</scope>
    <source>
        <strain evidence="1">PEST</strain>
    </source>
</reference>
<organism evidence="1">
    <name type="scientific">Anopheles gambiae</name>
    <name type="common">African malaria mosquito</name>
    <dbReference type="NCBI Taxonomy" id="7165"/>
    <lineage>
        <taxon>Eukaryota</taxon>
        <taxon>Metazoa</taxon>
        <taxon>Ecdysozoa</taxon>
        <taxon>Arthropoda</taxon>
        <taxon>Hexapoda</taxon>
        <taxon>Insecta</taxon>
        <taxon>Pterygota</taxon>
        <taxon>Neoptera</taxon>
        <taxon>Endopterygota</taxon>
        <taxon>Diptera</taxon>
        <taxon>Nematocera</taxon>
        <taxon>Culicoidea</taxon>
        <taxon>Culicidae</taxon>
        <taxon>Anophelinae</taxon>
        <taxon>Anopheles</taxon>
    </lineage>
</organism>
<reference evidence="1" key="1">
    <citation type="journal article" date="2002" name="Science">
        <title>The genome sequence of the malaria mosquito Anopheles gambiae.</title>
        <authorList>
            <person name="Holt R.A."/>
            <person name="Subramanian G.M."/>
            <person name="Halpern A."/>
            <person name="Sutton G.G."/>
            <person name="Charlab R."/>
            <person name="Nusskern D.R."/>
            <person name="Wincker P."/>
            <person name="Clark A.G."/>
            <person name="Ribeiro J.M."/>
            <person name="Wides R."/>
            <person name="Salzberg S.L."/>
            <person name="Loftus B."/>
            <person name="Yandell M."/>
            <person name="Majoros W.H."/>
            <person name="Rusch D.B."/>
            <person name="Lai Z."/>
            <person name="Kraft C.L."/>
            <person name="Abril J.F."/>
            <person name="Anthouard V."/>
            <person name="Arensburger P."/>
            <person name="Atkinson P.W."/>
            <person name="Baden H."/>
            <person name="de Berardinis V."/>
            <person name="Baldwin D."/>
            <person name="Benes V."/>
            <person name="Biedler J."/>
            <person name="Blass C."/>
            <person name="Bolanos R."/>
            <person name="Boscus D."/>
            <person name="Barnstead M."/>
            <person name="Cai S."/>
            <person name="Center A."/>
            <person name="Chaturverdi K."/>
            <person name="Christophides G.K."/>
            <person name="Chrystal M.A."/>
            <person name="Clamp M."/>
            <person name="Cravchik A."/>
            <person name="Curwen V."/>
            <person name="Dana A."/>
            <person name="Delcher A."/>
            <person name="Dew I."/>
            <person name="Evans C.A."/>
            <person name="Flanigan M."/>
            <person name="Grundschober-Freimoser A."/>
            <person name="Friedli L."/>
            <person name="Gu Z."/>
            <person name="Guan P."/>
            <person name="Guigo R."/>
            <person name="Hillenmeyer M.E."/>
            <person name="Hladun S.L."/>
            <person name="Hogan J.R."/>
            <person name="Hong Y.S."/>
            <person name="Hoover J."/>
            <person name="Jaillon O."/>
            <person name="Ke Z."/>
            <person name="Kodira C."/>
            <person name="Kokoza E."/>
            <person name="Koutsos A."/>
            <person name="Letunic I."/>
            <person name="Levitsky A."/>
            <person name="Liang Y."/>
            <person name="Lin J.J."/>
            <person name="Lobo N.F."/>
            <person name="Lopez J.R."/>
            <person name="Malek J.A."/>
            <person name="McIntosh T.C."/>
            <person name="Meister S."/>
            <person name="Miller J."/>
            <person name="Mobarry C."/>
            <person name="Mongin E."/>
            <person name="Murphy S.D."/>
            <person name="O'Brochta D.A."/>
            <person name="Pfannkoch C."/>
            <person name="Qi R."/>
            <person name="Regier M.A."/>
            <person name="Remington K."/>
            <person name="Shao H."/>
            <person name="Sharakhova M.V."/>
            <person name="Sitter C.D."/>
            <person name="Shetty J."/>
            <person name="Smith T.J."/>
            <person name="Strong R."/>
            <person name="Sun J."/>
            <person name="Thomasova D."/>
            <person name="Ton L.Q."/>
            <person name="Topalis P."/>
            <person name="Tu Z."/>
            <person name="Unger M.F."/>
            <person name="Walenz B."/>
            <person name="Wang A."/>
            <person name="Wang J."/>
            <person name="Wang M."/>
            <person name="Wang X."/>
            <person name="Woodford K.J."/>
            <person name="Wortman J.R."/>
            <person name="Wu M."/>
            <person name="Yao A."/>
            <person name="Zdobnov E.M."/>
            <person name="Zhang H."/>
            <person name="Zhao Q."/>
            <person name="Zhao S."/>
            <person name="Zhu S.C."/>
            <person name="Zhimulev I."/>
            <person name="Coluzzi M."/>
            <person name="della Torre A."/>
            <person name="Roth C.W."/>
            <person name="Louis C."/>
            <person name="Kalush F."/>
            <person name="Mural R.J."/>
            <person name="Myers E.W."/>
            <person name="Adams M.D."/>
            <person name="Smith H.O."/>
            <person name="Broder S."/>
            <person name="Gardner M.J."/>
            <person name="Fraser C.M."/>
            <person name="Birney E."/>
            <person name="Bork P."/>
            <person name="Brey P.T."/>
            <person name="Venter J.C."/>
            <person name="Weissenbach J."/>
            <person name="Kafatos F.C."/>
            <person name="Collins F.H."/>
            <person name="Hoffman S.L."/>
        </authorList>
    </citation>
    <scope>NUCLEOTIDE SEQUENCE [LARGE SCALE GENOMIC DNA]</scope>
    <source>
        <strain evidence="1">PEST</strain>
    </source>
</reference>
<dbReference type="PaxDb" id="7165-AGAP008610-PA"/>
<name>A0NE27_ANOGA</name>
<dbReference type="AlphaFoldDB" id="A0NE27"/>
<protein>
    <submittedName>
        <fullName evidence="1">AGAP008610-PA</fullName>
    </submittedName>
</protein>
<dbReference type="EMBL" id="AAAB01008944">
    <property type="protein sequence ID" value="EAU76699.1"/>
    <property type="molecule type" value="Genomic_DNA"/>
</dbReference>
<reference evidence="1" key="2">
    <citation type="submission" date="2002-03" db="EMBL/GenBank/DDBJ databases">
        <authorList>
            <consortium name="The Anopheles Genome Sequencing Consortium"/>
        </authorList>
    </citation>
    <scope>NUCLEOTIDE SEQUENCE</scope>
    <source>
        <strain evidence="1">PEST</strain>
    </source>
</reference>
<comment type="caution">
    <text evidence="1">The sequence shown here is derived from an EMBL/GenBank/DDBJ whole genome shotgun (WGS) entry which is preliminary data.</text>
</comment>